<protein>
    <submittedName>
        <fullName evidence="2">Uncharacterized protein</fullName>
    </submittedName>
</protein>
<dbReference type="EMBL" id="JASJQH010000188">
    <property type="protein sequence ID" value="KAK9766117.1"/>
    <property type="molecule type" value="Genomic_DNA"/>
</dbReference>
<feature type="region of interest" description="Disordered" evidence="1">
    <location>
        <begin position="1"/>
        <end position="22"/>
    </location>
</feature>
<evidence type="ECO:0000313" key="2">
    <source>
        <dbReference type="EMBL" id="KAK9766117.1"/>
    </source>
</evidence>
<accession>A0ABR2WXA0</accession>
<proteinExistence type="predicted"/>
<evidence type="ECO:0000256" key="1">
    <source>
        <dbReference type="SAM" id="MobiDB-lite"/>
    </source>
</evidence>
<comment type="caution">
    <text evidence="2">The sequence shown here is derived from an EMBL/GenBank/DDBJ whole genome shotgun (WGS) entry which is preliminary data.</text>
</comment>
<gene>
    <name evidence="2" type="ORF">K7432_005048</name>
</gene>
<reference evidence="2 3" key="1">
    <citation type="submission" date="2023-04" db="EMBL/GenBank/DDBJ databases">
        <title>Genome of Basidiobolus ranarum AG-B5.</title>
        <authorList>
            <person name="Stajich J.E."/>
            <person name="Carter-House D."/>
            <person name="Gryganskyi A."/>
        </authorList>
    </citation>
    <scope>NUCLEOTIDE SEQUENCE [LARGE SCALE GENOMIC DNA]</scope>
    <source>
        <strain evidence="2 3">AG-B5</strain>
    </source>
</reference>
<organism evidence="2 3">
    <name type="scientific">Basidiobolus ranarum</name>
    <dbReference type="NCBI Taxonomy" id="34480"/>
    <lineage>
        <taxon>Eukaryota</taxon>
        <taxon>Fungi</taxon>
        <taxon>Fungi incertae sedis</taxon>
        <taxon>Zoopagomycota</taxon>
        <taxon>Entomophthoromycotina</taxon>
        <taxon>Basidiobolomycetes</taxon>
        <taxon>Basidiobolales</taxon>
        <taxon>Basidiobolaceae</taxon>
        <taxon>Basidiobolus</taxon>
    </lineage>
</organism>
<dbReference type="Proteomes" id="UP001479436">
    <property type="component" value="Unassembled WGS sequence"/>
</dbReference>
<keyword evidence="3" id="KW-1185">Reference proteome</keyword>
<name>A0ABR2WXA0_9FUNG</name>
<sequence>MVETSELPVLPDPTASSSTQTSDGHWVEYRFSFEHSTFELRRFLNMKLRNKGGFSIQIECCPQVEYHISHNWNMCGLDIEKLKQWEIQSNGRIMMKISFFAVLFEAPS</sequence>
<evidence type="ECO:0000313" key="3">
    <source>
        <dbReference type="Proteomes" id="UP001479436"/>
    </source>
</evidence>